<keyword evidence="1" id="KW-0472">Membrane</keyword>
<comment type="caution">
    <text evidence="2">The sequence shown here is derived from an EMBL/GenBank/DDBJ whole genome shotgun (WGS) entry which is preliminary data.</text>
</comment>
<organism evidence="2 3">
    <name type="scientific">Microbacterium mangrovi</name>
    <dbReference type="NCBI Taxonomy" id="1348253"/>
    <lineage>
        <taxon>Bacteria</taxon>
        <taxon>Bacillati</taxon>
        <taxon>Actinomycetota</taxon>
        <taxon>Actinomycetes</taxon>
        <taxon>Micrococcales</taxon>
        <taxon>Microbacteriaceae</taxon>
        <taxon>Microbacterium</taxon>
    </lineage>
</organism>
<gene>
    <name evidence="2" type="ORF">LK09_16975</name>
</gene>
<evidence type="ECO:0000313" key="3">
    <source>
        <dbReference type="Proteomes" id="UP000031030"/>
    </source>
</evidence>
<reference evidence="2 3" key="1">
    <citation type="submission" date="2014-11" db="EMBL/GenBank/DDBJ databases">
        <title>Genome sequence of Microbacterium mangrovi MUSC 115(T).</title>
        <authorList>
            <person name="Lee L.-H."/>
        </authorList>
    </citation>
    <scope>NUCLEOTIDE SEQUENCE [LARGE SCALE GENOMIC DNA]</scope>
    <source>
        <strain evidence="2 3">MUSC 115</strain>
    </source>
</reference>
<keyword evidence="1" id="KW-0812">Transmembrane</keyword>
<accession>A0A0B2A388</accession>
<dbReference type="Proteomes" id="UP000031030">
    <property type="component" value="Unassembled WGS sequence"/>
</dbReference>
<feature type="transmembrane region" description="Helical" evidence="1">
    <location>
        <begin position="44"/>
        <end position="65"/>
    </location>
</feature>
<sequence length="74" mass="7782">MRLHSLHKAALLLTCIGTVCSAGILVASFIVGPDTSAGQELSDIGAPLTLGFVAVSLALSAPLIWQRIDPDRRR</sequence>
<dbReference type="AlphaFoldDB" id="A0A0B2A388"/>
<feature type="transmembrane region" description="Helical" evidence="1">
    <location>
        <begin position="9"/>
        <end position="32"/>
    </location>
</feature>
<keyword evidence="3" id="KW-1185">Reference proteome</keyword>
<protein>
    <submittedName>
        <fullName evidence="2">Uncharacterized protein</fullName>
    </submittedName>
</protein>
<name>A0A0B2A388_9MICO</name>
<evidence type="ECO:0000256" key="1">
    <source>
        <dbReference type="SAM" id="Phobius"/>
    </source>
</evidence>
<proteinExistence type="predicted"/>
<dbReference type="RefSeq" id="WP_039402240.1">
    <property type="nucleotide sequence ID" value="NZ_JTDK01000017.1"/>
</dbReference>
<dbReference type="EMBL" id="JTDK01000017">
    <property type="protein sequence ID" value="KHK96043.1"/>
    <property type="molecule type" value="Genomic_DNA"/>
</dbReference>
<keyword evidence="1" id="KW-1133">Transmembrane helix</keyword>
<evidence type="ECO:0000313" key="2">
    <source>
        <dbReference type="EMBL" id="KHK96043.1"/>
    </source>
</evidence>